<keyword evidence="2" id="KW-1185">Reference proteome</keyword>
<reference evidence="1" key="2">
    <citation type="journal article" date="2020" name="Nat. Commun.">
        <title>Large-scale genome sequencing of mycorrhizal fungi provides insights into the early evolution of symbiotic traits.</title>
        <authorList>
            <person name="Miyauchi S."/>
            <person name="Kiss E."/>
            <person name="Kuo A."/>
            <person name="Drula E."/>
            <person name="Kohler A."/>
            <person name="Sanchez-Garcia M."/>
            <person name="Morin E."/>
            <person name="Andreopoulos B."/>
            <person name="Barry K.W."/>
            <person name="Bonito G."/>
            <person name="Buee M."/>
            <person name="Carver A."/>
            <person name="Chen C."/>
            <person name="Cichocki N."/>
            <person name="Clum A."/>
            <person name="Culley D."/>
            <person name="Crous P.W."/>
            <person name="Fauchery L."/>
            <person name="Girlanda M."/>
            <person name="Hayes R.D."/>
            <person name="Keri Z."/>
            <person name="LaButti K."/>
            <person name="Lipzen A."/>
            <person name="Lombard V."/>
            <person name="Magnuson J."/>
            <person name="Maillard F."/>
            <person name="Murat C."/>
            <person name="Nolan M."/>
            <person name="Ohm R.A."/>
            <person name="Pangilinan J."/>
            <person name="Pereira M.F."/>
            <person name="Perotto S."/>
            <person name="Peter M."/>
            <person name="Pfister S."/>
            <person name="Riley R."/>
            <person name="Sitrit Y."/>
            <person name="Stielow J.B."/>
            <person name="Szollosi G."/>
            <person name="Zifcakova L."/>
            <person name="Stursova M."/>
            <person name="Spatafora J.W."/>
            <person name="Tedersoo L."/>
            <person name="Vaario L.M."/>
            <person name="Yamada A."/>
            <person name="Yan M."/>
            <person name="Wang P."/>
            <person name="Xu J."/>
            <person name="Bruns T."/>
            <person name="Baldrian P."/>
            <person name="Vilgalys R."/>
            <person name="Dunand C."/>
            <person name="Henrissat B."/>
            <person name="Grigoriev I.V."/>
            <person name="Hibbett D."/>
            <person name="Nagy L.G."/>
            <person name="Martin F.M."/>
        </authorList>
    </citation>
    <scope>NUCLEOTIDE SEQUENCE</scope>
    <source>
        <strain evidence="1">BED1</strain>
    </source>
</reference>
<dbReference type="AlphaFoldDB" id="A0AAD4C8H6"/>
<proteinExistence type="predicted"/>
<sequence>MLDGSVLTGRHGGVLPTLSKLSSLSMTYPRDLLPTLAGWFVPRTVHALTLDLSPAVAEDLMVFMNQLRTGMPPPVAVHRYHQHTDLICFECRRNSPTCVWCGSIRAFGL</sequence>
<evidence type="ECO:0000313" key="2">
    <source>
        <dbReference type="Proteomes" id="UP001194468"/>
    </source>
</evidence>
<protein>
    <submittedName>
        <fullName evidence="1">Uncharacterized protein</fullName>
    </submittedName>
</protein>
<accession>A0AAD4C8H6</accession>
<dbReference type="Proteomes" id="UP001194468">
    <property type="component" value="Unassembled WGS sequence"/>
</dbReference>
<gene>
    <name evidence="1" type="ORF">L210DRAFT_2019086</name>
</gene>
<organism evidence="1 2">
    <name type="scientific">Boletus edulis BED1</name>
    <dbReference type="NCBI Taxonomy" id="1328754"/>
    <lineage>
        <taxon>Eukaryota</taxon>
        <taxon>Fungi</taxon>
        <taxon>Dikarya</taxon>
        <taxon>Basidiomycota</taxon>
        <taxon>Agaricomycotina</taxon>
        <taxon>Agaricomycetes</taxon>
        <taxon>Agaricomycetidae</taxon>
        <taxon>Boletales</taxon>
        <taxon>Boletineae</taxon>
        <taxon>Boletaceae</taxon>
        <taxon>Boletoideae</taxon>
        <taxon>Boletus</taxon>
    </lineage>
</organism>
<comment type="caution">
    <text evidence="1">The sequence shown here is derived from an EMBL/GenBank/DDBJ whole genome shotgun (WGS) entry which is preliminary data.</text>
</comment>
<reference evidence="1" key="1">
    <citation type="submission" date="2019-10" db="EMBL/GenBank/DDBJ databases">
        <authorList>
            <consortium name="DOE Joint Genome Institute"/>
            <person name="Kuo A."/>
            <person name="Miyauchi S."/>
            <person name="Kiss E."/>
            <person name="Drula E."/>
            <person name="Kohler A."/>
            <person name="Sanchez-Garcia M."/>
            <person name="Andreopoulos B."/>
            <person name="Barry K.W."/>
            <person name="Bonito G."/>
            <person name="Buee M."/>
            <person name="Carver A."/>
            <person name="Chen C."/>
            <person name="Cichocki N."/>
            <person name="Clum A."/>
            <person name="Culley D."/>
            <person name="Crous P.W."/>
            <person name="Fauchery L."/>
            <person name="Girlanda M."/>
            <person name="Hayes R."/>
            <person name="Keri Z."/>
            <person name="LaButti K."/>
            <person name="Lipzen A."/>
            <person name="Lombard V."/>
            <person name="Magnuson J."/>
            <person name="Maillard F."/>
            <person name="Morin E."/>
            <person name="Murat C."/>
            <person name="Nolan M."/>
            <person name="Ohm R."/>
            <person name="Pangilinan J."/>
            <person name="Pereira M."/>
            <person name="Perotto S."/>
            <person name="Peter M."/>
            <person name="Riley R."/>
            <person name="Sitrit Y."/>
            <person name="Stielow B."/>
            <person name="Szollosi G."/>
            <person name="Zifcakova L."/>
            <person name="Stursova M."/>
            <person name="Spatafora J.W."/>
            <person name="Tedersoo L."/>
            <person name="Vaario L.-M."/>
            <person name="Yamada A."/>
            <person name="Yan M."/>
            <person name="Wang P."/>
            <person name="Xu J."/>
            <person name="Bruns T."/>
            <person name="Baldrian P."/>
            <person name="Vilgalys R."/>
            <person name="Henrissat B."/>
            <person name="Grigoriev I.V."/>
            <person name="Hibbett D."/>
            <person name="Nagy L.G."/>
            <person name="Martin F.M."/>
        </authorList>
    </citation>
    <scope>NUCLEOTIDE SEQUENCE</scope>
    <source>
        <strain evidence="1">BED1</strain>
    </source>
</reference>
<dbReference type="EMBL" id="WHUW01000001">
    <property type="protein sequence ID" value="KAF8452207.1"/>
    <property type="molecule type" value="Genomic_DNA"/>
</dbReference>
<evidence type="ECO:0000313" key="1">
    <source>
        <dbReference type="EMBL" id="KAF8452207.1"/>
    </source>
</evidence>
<name>A0AAD4C8H6_BOLED</name>